<dbReference type="InterPro" id="IPR028081">
    <property type="entry name" value="Leu-bd"/>
</dbReference>
<dbReference type="OrthoDB" id="7337537at2"/>
<keyword evidence="4" id="KW-0029">Amino-acid transport</keyword>
<evidence type="ECO:0000256" key="2">
    <source>
        <dbReference type="ARBA" id="ARBA00022448"/>
    </source>
</evidence>
<dbReference type="RefSeq" id="WP_121249284.1">
    <property type="nucleotide sequence ID" value="NZ_RBIL01000001.1"/>
</dbReference>
<feature type="domain" description="Leucine-binding protein" evidence="6">
    <location>
        <begin position="49"/>
        <end position="366"/>
    </location>
</feature>
<proteinExistence type="inferred from homology"/>
<evidence type="ECO:0000256" key="5">
    <source>
        <dbReference type="SAM" id="SignalP"/>
    </source>
</evidence>
<dbReference type="AlphaFoldDB" id="A0A660LBG4"/>
<feature type="signal peptide" evidence="5">
    <location>
        <begin position="1"/>
        <end position="21"/>
    </location>
</feature>
<keyword evidence="2" id="KW-0813">Transport</keyword>
<dbReference type="InterPro" id="IPR028082">
    <property type="entry name" value="Peripla_BP_I"/>
</dbReference>
<name>A0A660LBG4_9ACTN</name>
<dbReference type="Gene3D" id="3.40.50.2300">
    <property type="match status" value="2"/>
</dbReference>
<evidence type="ECO:0000259" key="6">
    <source>
        <dbReference type="Pfam" id="PF13458"/>
    </source>
</evidence>
<evidence type="ECO:0000256" key="3">
    <source>
        <dbReference type="ARBA" id="ARBA00022729"/>
    </source>
</evidence>
<feature type="chain" id="PRO_5039466104" evidence="5">
    <location>
        <begin position="22"/>
        <end position="390"/>
    </location>
</feature>
<dbReference type="InterPro" id="IPR000709">
    <property type="entry name" value="Leu_Ile_Val-bd"/>
</dbReference>
<dbReference type="PRINTS" id="PR00337">
    <property type="entry name" value="LEUILEVALBP"/>
</dbReference>
<keyword evidence="8" id="KW-1185">Reference proteome</keyword>
<dbReference type="EMBL" id="RBIL01000001">
    <property type="protein sequence ID" value="RKQ91565.1"/>
    <property type="molecule type" value="Genomic_DNA"/>
</dbReference>
<accession>A0A660LBG4</accession>
<keyword evidence="3 5" id="KW-0732">Signal</keyword>
<dbReference type="SUPFAM" id="SSF53822">
    <property type="entry name" value="Periplasmic binding protein-like I"/>
    <property type="match status" value="1"/>
</dbReference>
<dbReference type="PANTHER" id="PTHR30483:SF6">
    <property type="entry name" value="PERIPLASMIC BINDING PROTEIN OF ABC TRANSPORTER FOR NATURAL AMINO ACIDS"/>
    <property type="match status" value="1"/>
</dbReference>
<organism evidence="7 8">
    <name type="scientific">Solirubrobacter pauli</name>
    <dbReference type="NCBI Taxonomy" id="166793"/>
    <lineage>
        <taxon>Bacteria</taxon>
        <taxon>Bacillati</taxon>
        <taxon>Actinomycetota</taxon>
        <taxon>Thermoleophilia</taxon>
        <taxon>Solirubrobacterales</taxon>
        <taxon>Solirubrobacteraceae</taxon>
        <taxon>Solirubrobacter</taxon>
    </lineage>
</organism>
<dbReference type="PROSITE" id="PS51257">
    <property type="entry name" value="PROKAR_LIPOPROTEIN"/>
    <property type="match status" value="1"/>
</dbReference>
<dbReference type="InterPro" id="IPR051010">
    <property type="entry name" value="BCAA_transport"/>
</dbReference>
<protein>
    <submittedName>
        <fullName evidence="7">Amino acid/amide ABC transporter substrate-binding protein (HAAT family)</fullName>
    </submittedName>
</protein>
<evidence type="ECO:0000256" key="1">
    <source>
        <dbReference type="ARBA" id="ARBA00010062"/>
    </source>
</evidence>
<dbReference type="GO" id="GO:0006865">
    <property type="term" value="P:amino acid transport"/>
    <property type="evidence" value="ECO:0007669"/>
    <property type="project" value="UniProtKB-KW"/>
</dbReference>
<gene>
    <name evidence="7" type="ORF">C8N24_1388</name>
</gene>
<evidence type="ECO:0000313" key="7">
    <source>
        <dbReference type="EMBL" id="RKQ91565.1"/>
    </source>
</evidence>
<comment type="caution">
    <text evidence="7">The sequence shown here is derived from an EMBL/GenBank/DDBJ whole genome shotgun (WGS) entry which is preliminary data.</text>
</comment>
<sequence>MKKSMYRLGGAGLAGALAALAVGCGGGGSAPAAPARTAPPGGGFKPGAVTFGVLAPLSDPRGGQVRDGAELAAADLDVRGGVLGQHVKVVSADDGCKTVAALAGAKQLRALGVAGVVGGVCANAATAAARELDGLPFLVTSANEPDIVSAKQTPTAYLLSGTPYQSALAAVHWLAYSRAQTLAVLTDADAESRQLGKDVLGLSAPVPKPVSEQVVEDVDVSVKATLAAKPDTVYWAGAPARGGEVLAALRKAGYDGDFVADARAESPAFLAGAGDAADGAYVIAPASPQNLPEAADFAARFVKRFKHAPTLDALQAYDGVRALAQAVTQSGKVEPGRNSAELAQLDAAFETFLGGGLEFASDHTIKYDNNIVLRVDGGKLVVENRLRSDG</sequence>
<dbReference type="Proteomes" id="UP000278962">
    <property type="component" value="Unassembled WGS sequence"/>
</dbReference>
<reference evidence="7 8" key="1">
    <citation type="submission" date="2018-10" db="EMBL/GenBank/DDBJ databases">
        <title>Genomic Encyclopedia of Archaeal and Bacterial Type Strains, Phase II (KMG-II): from individual species to whole genera.</title>
        <authorList>
            <person name="Goeker M."/>
        </authorList>
    </citation>
    <scope>NUCLEOTIDE SEQUENCE [LARGE SCALE GENOMIC DNA]</scope>
    <source>
        <strain evidence="7 8">DSM 14954</strain>
    </source>
</reference>
<comment type="similarity">
    <text evidence="1">Belongs to the leucine-binding protein family.</text>
</comment>
<dbReference type="PANTHER" id="PTHR30483">
    <property type="entry name" value="LEUCINE-SPECIFIC-BINDING PROTEIN"/>
    <property type="match status" value="1"/>
</dbReference>
<evidence type="ECO:0000313" key="8">
    <source>
        <dbReference type="Proteomes" id="UP000278962"/>
    </source>
</evidence>
<evidence type="ECO:0000256" key="4">
    <source>
        <dbReference type="ARBA" id="ARBA00022970"/>
    </source>
</evidence>
<dbReference type="Pfam" id="PF13458">
    <property type="entry name" value="Peripla_BP_6"/>
    <property type="match status" value="1"/>
</dbReference>